<organism evidence="2 3">
    <name type="scientific">Brumimicrobium aurantiacum</name>
    <dbReference type="NCBI Taxonomy" id="1737063"/>
    <lineage>
        <taxon>Bacteria</taxon>
        <taxon>Pseudomonadati</taxon>
        <taxon>Bacteroidota</taxon>
        <taxon>Flavobacteriia</taxon>
        <taxon>Flavobacteriales</taxon>
        <taxon>Crocinitomicaceae</taxon>
        <taxon>Brumimicrobium</taxon>
    </lineage>
</organism>
<protein>
    <recommendedName>
        <fullName evidence="4">Lipoprotein</fullName>
    </recommendedName>
</protein>
<dbReference type="EMBL" id="QURB01000010">
    <property type="protein sequence ID" value="RFC53291.1"/>
    <property type="molecule type" value="Genomic_DNA"/>
</dbReference>
<keyword evidence="3" id="KW-1185">Reference proteome</keyword>
<feature type="signal peptide" evidence="1">
    <location>
        <begin position="1"/>
        <end position="21"/>
    </location>
</feature>
<dbReference type="OrthoDB" id="1467461at2"/>
<dbReference type="Proteomes" id="UP000257127">
    <property type="component" value="Unassembled WGS sequence"/>
</dbReference>
<evidence type="ECO:0000313" key="3">
    <source>
        <dbReference type="Proteomes" id="UP000257127"/>
    </source>
</evidence>
<dbReference type="AlphaFoldDB" id="A0A3E1EUQ4"/>
<proteinExistence type="predicted"/>
<reference evidence="2 3" key="1">
    <citation type="submission" date="2018-08" db="EMBL/GenBank/DDBJ databases">
        <title>The draft genome squence of Brumimicrobium sp. N62.</title>
        <authorList>
            <person name="Du Z.-J."/>
            <person name="Luo H.-R."/>
        </authorList>
    </citation>
    <scope>NUCLEOTIDE SEQUENCE [LARGE SCALE GENOMIC DNA]</scope>
    <source>
        <strain evidence="2 3">N62</strain>
    </source>
</reference>
<evidence type="ECO:0008006" key="4">
    <source>
        <dbReference type="Google" id="ProtNLM"/>
    </source>
</evidence>
<dbReference type="PROSITE" id="PS51257">
    <property type="entry name" value="PROKAR_LIPOPROTEIN"/>
    <property type="match status" value="1"/>
</dbReference>
<evidence type="ECO:0000313" key="2">
    <source>
        <dbReference type="EMBL" id="RFC53291.1"/>
    </source>
</evidence>
<dbReference type="RefSeq" id="WP_116881912.1">
    <property type="nucleotide sequence ID" value="NZ_QURB01000010.1"/>
</dbReference>
<keyword evidence="1" id="KW-0732">Signal</keyword>
<accession>A0A3E1EUQ4</accession>
<evidence type="ECO:0000256" key="1">
    <source>
        <dbReference type="SAM" id="SignalP"/>
    </source>
</evidence>
<name>A0A3E1EUQ4_9FLAO</name>
<gene>
    <name evidence="2" type="ORF">DXU93_13900</name>
</gene>
<feature type="chain" id="PRO_5017621578" description="Lipoprotein" evidence="1">
    <location>
        <begin position="22"/>
        <end position="151"/>
    </location>
</feature>
<sequence>MTLWKKVIFYTLSAITLFLTACNNKPLVEEKEVPSQAELVSQFFSHFNEWSSNTVDKLDSLGIQIATKDSILEYHSFTNNYQKSTFIFSSKERSTLKVFEESNFLKKETPVKYDSYLTWRKNLDQRKILDCSIEPHPTLKWLFTIRLRGQE</sequence>
<comment type="caution">
    <text evidence="2">The sequence shown here is derived from an EMBL/GenBank/DDBJ whole genome shotgun (WGS) entry which is preliminary data.</text>
</comment>